<dbReference type="AlphaFoldDB" id="A0A329RDX5"/>
<reference evidence="2" key="2">
    <citation type="submission" date="2018-10" db="EMBL/GenBank/DDBJ databases">
        <title>Effector identification in a new, highly contiguous assembly of the strawberry crown rot pathogen Phytophthora cactorum.</title>
        <authorList>
            <person name="Armitage A.D."/>
            <person name="Nellist C.F."/>
            <person name="Bates H."/>
            <person name="Vickerstaff R.J."/>
            <person name="Harrison R.J."/>
        </authorList>
    </citation>
    <scope>NUCLEOTIDE SEQUENCE</scope>
    <source>
        <strain evidence="2">15-7</strain>
        <strain evidence="3">4040</strain>
        <strain evidence="4">P415</strain>
        <strain evidence="5">P421</strain>
    </source>
</reference>
<feature type="compositionally biased region" description="Basic and acidic residues" evidence="1">
    <location>
        <begin position="17"/>
        <end position="38"/>
    </location>
</feature>
<dbReference type="EMBL" id="RCML01001402">
    <property type="protein sequence ID" value="KAG2962872.1"/>
    <property type="molecule type" value="Genomic_DNA"/>
</dbReference>
<gene>
    <name evidence="6" type="ORF">PC110_g20668</name>
    <name evidence="2" type="ORF">PC113_g20605</name>
    <name evidence="3" type="ORF">PC117_g24226</name>
    <name evidence="4" type="ORF">PC118_g21193</name>
    <name evidence="5" type="ORF">PC129_g21273</name>
</gene>
<feature type="region of interest" description="Disordered" evidence="1">
    <location>
        <begin position="84"/>
        <end position="114"/>
    </location>
</feature>
<evidence type="ECO:0000313" key="2">
    <source>
        <dbReference type="EMBL" id="KAG2833248.1"/>
    </source>
</evidence>
<evidence type="ECO:0000256" key="1">
    <source>
        <dbReference type="SAM" id="MobiDB-lite"/>
    </source>
</evidence>
<keyword evidence="7" id="KW-1185">Reference proteome</keyword>
<dbReference type="Proteomes" id="UP000760860">
    <property type="component" value="Unassembled WGS sequence"/>
</dbReference>
<sequence>MKVTKRDSTSGAAGAKKAVEGVGDHSDQELEDKVDPPKSKRPKKSAAPTEAATSMQLLPPNPDTASSSCKRFDLTTFMVSFEPGRGAASTSVPTADPSTAEEPRTIPTPATPPAPAEVMSELCALREEVVCLGLLQGVESNRWDGVPPGIVTAPNSKGELPPPDVRFLASATFPEVSKKTKGDYNPPQAHPLASSRMFHDFGVNTGKFTSAMSIALRYGSWSASSFERYRQC</sequence>
<dbReference type="Proteomes" id="UP000736787">
    <property type="component" value="Unassembled WGS sequence"/>
</dbReference>
<comment type="caution">
    <text evidence="6">The sequence shown here is derived from an EMBL/GenBank/DDBJ whole genome shotgun (WGS) entry which is preliminary data.</text>
</comment>
<dbReference type="STRING" id="29920.A0A329RDX5"/>
<dbReference type="Proteomes" id="UP000735874">
    <property type="component" value="Unassembled WGS sequence"/>
</dbReference>
<dbReference type="OrthoDB" id="129779at2759"/>
<dbReference type="Proteomes" id="UP000251314">
    <property type="component" value="Unassembled WGS sequence"/>
</dbReference>
<dbReference type="EMBL" id="RCMK01001585">
    <property type="protein sequence ID" value="KAG2891505.1"/>
    <property type="molecule type" value="Genomic_DNA"/>
</dbReference>
<proteinExistence type="predicted"/>
<evidence type="ECO:0000313" key="3">
    <source>
        <dbReference type="EMBL" id="KAG2891505.1"/>
    </source>
</evidence>
<reference evidence="6 7" key="1">
    <citation type="submission" date="2018-01" db="EMBL/GenBank/DDBJ databases">
        <title>Draft genome of the strawberry crown rot pathogen Phytophthora cactorum.</title>
        <authorList>
            <person name="Armitage A.D."/>
            <person name="Lysoe E."/>
            <person name="Nellist C.F."/>
            <person name="Harrison R.J."/>
            <person name="Brurberg M.B."/>
        </authorList>
    </citation>
    <scope>NUCLEOTIDE SEQUENCE [LARGE SCALE GENOMIC DNA]</scope>
    <source>
        <strain evidence="6 7">10300</strain>
    </source>
</reference>
<evidence type="ECO:0000313" key="7">
    <source>
        <dbReference type="Proteomes" id="UP000251314"/>
    </source>
</evidence>
<feature type="compositionally biased region" description="Polar residues" evidence="1">
    <location>
        <begin position="88"/>
        <end position="97"/>
    </location>
</feature>
<dbReference type="EMBL" id="RCMG01001212">
    <property type="protein sequence ID" value="KAG2833248.1"/>
    <property type="molecule type" value="Genomic_DNA"/>
</dbReference>
<dbReference type="EMBL" id="RCMV01001663">
    <property type="protein sequence ID" value="KAG3207691.1"/>
    <property type="molecule type" value="Genomic_DNA"/>
</dbReference>
<evidence type="ECO:0000313" key="6">
    <source>
        <dbReference type="EMBL" id="RAW22897.1"/>
    </source>
</evidence>
<evidence type="ECO:0000313" key="4">
    <source>
        <dbReference type="EMBL" id="KAG2962872.1"/>
    </source>
</evidence>
<dbReference type="VEuPathDB" id="FungiDB:PC110_g20668"/>
<accession>A0A329RDX5</accession>
<organism evidence="6 7">
    <name type="scientific">Phytophthora cactorum</name>
    <dbReference type="NCBI Taxonomy" id="29920"/>
    <lineage>
        <taxon>Eukaryota</taxon>
        <taxon>Sar</taxon>
        <taxon>Stramenopiles</taxon>
        <taxon>Oomycota</taxon>
        <taxon>Peronosporomycetes</taxon>
        <taxon>Peronosporales</taxon>
        <taxon>Peronosporaceae</taxon>
        <taxon>Phytophthora</taxon>
    </lineage>
</organism>
<evidence type="ECO:0000313" key="5">
    <source>
        <dbReference type="EMBL" id="KAG3207691.1"/>
    </source>
</evidence>
<dbReference type="EMBL" id="MJFZ01001187">
    <property type="protein sequence ID" value="RAW22897.1"/>
    <property type="molecule type" value="Genomic_DNA"/>
</dbReference>
<name>A0A329RDX5_9STRA</name>
<protein>
    <submittedName>
        <fullName evidence="6">Uncharacterized protein</fullName>
    </submittedName>
</protein>
<feature type="region of interest" description="Disordered" evidence="1">
    <location>
        <begin position="1"/>
        <end position="67"/>
    </location>
</feature>
<dbReference type="Proteomes" id="UP000697107">
    <property type="component" value="Unassembled WGS sequence"/>
</dbReference>